<gene>
    <name evidence="10" type="ORF">MNBD_NITROSPINAE01-383</name>
</gene>
<protein>
    <submittedName>
        <fullName evidence="10">ATP-dependent RNA helicase RhlE</fullName>
    </submittedName>
</protein>
<evidence type="ECO:0000256" key="2">
    <source>
        <dbReference type="ARBA" id="ARBA00022741"/>
    </source>
</evidence>
<evidence type="ECO:0000259" key="9">
    <source>
        <dbReference type="PROSITE" id="PS51195"/>
    </source>
</evidence>
<dbReference type="InterPro" id="IPR011545">
    <property type="entry name" value="DEAD/DEAH_box_helicase_dom"/>
</dbReference>
<organism evidence="10">
    <name type="scientific">hydrothermal vent metagenome</name>
    <dbReference type="NCBI Taxonomy" id="652676"/>
    <lineage>
        <taxon>unclassified sequences</taxon>
        <taxon>metagenomes</taxon>
        <taxon>ecological metagenomes</taxon>
    </lineage>
</organism>
<keyword evidence="1" id="KW-0963">Cytoplasm</keyword>
<dbReference type="FunFam" id="3.40.50.300:FF:000108">
    <property type="entry name" value="ATP-dependent RNA helicase RhlE"/>
    <property type="match status" value="1"/>
</dbReference>
<evidence type="ECO:0000256" key="1">
    <source>
        <dbReference type="ARBA" id="ARBA00022490"/>
    </source>
</evidence>
<dbReference type="EMBL" id="UOGC01000069">
    <property type="protein sequence ID" value="VAX18356.1"/>
    <property type="molecule type" value="Genomic_DNA"/>
</dbReference>
<dbReference type="InterPro" id="IPR014014">
    <property type="entry name" value="RNA_helicase_DEAD_Q_motif"/>
</dbReference>
<dbReference type="InterPro" id="IPR044742">
    <property type="entry name" value="DEAD/DEAH_RhlB"/>
</dbReference>
<keyword evidence="5" id="KW-0067">ATP-binding</keyword>
<dbReference type="GO" id="GO:0003676">
    <property type="term" value="F:nucleic acid binding"/>
    <property type="evidence" value="ECO:0007669"/>
    <property type="project" value="InterPro"/>
</dbReference>
<dbReference type="PANTHER" id="PTHR47959:SF13">
    <property type="entry name" value="ATP-DEPENDENT RNA HELICASE RHLE"/>
    <property type="match status" value="1"/>
</dbReference>
<feature type="domain" description="Helicase ATP-binding" evidence="7">
    <location>
        <begin position="35"/>
        <end position="210"/>
    </location>
</feature>
<dbReference type="GO" id="GO:0005524">
    <property type="term" value="F:ATP binding"/>
    <property type="evidence" value="ECO:0007669"/>
    <property type="project" value="UniProtKB-KW"/>
</dbReference>
<proteinExistence type="predicted"/>
<evidence type="ECO:0000313" key="10">
    <source>
        <dbReference type="EMBL" id="VAX18356.1"/>
    </source>
</evidence>
<dbReference type="PANTHER" id="PTHR47959">
    <property type="entry name" value="ATP-DEPENDENT RNA HELICASE RHLE-RELATED"/>
    <property type="match status" value="1"/>
</dbReference>
<reference evidence="10" key="1">
    <citation type="submission" date="2018-06" db="EMBL/GenBank/DDBJ databases">
        <authorList>
            <person name="Zhirakovskaya E."/>
        </authorList>
    </citation>
    <scope>NUCLEOTIDE SEQUENCE</scope>
</reference>
<dbReference type="PROSITE" id="PS51195">
    <property type="entry name" value="Q_MOTIF"/>
    <property type="match status" value="1"/>
</dbReference>
<dbReference type="SMART" id="SM00490">
    <property type="entry name" value="HELICc"/>
    <property type="match status" value="1"/>
</dbReference>
<dbReference type="SMART" id="SM00487">
    <property type="entry name" value="DEXDc"/>
    <property type="match status" value="1"/>
</dbReference>
<dbReference type="InterPro" id="IPR027417">
    <property type="entry name" value="P-loop_NTPase"/>
</dbReference>
<evidence type="ECO:0000259" key="7">
    <source>
        <dbReference type="PROSITE" id="PS51192"/>
    </source>
</evidence>
<dbReference type="InterPro" id="IPR050079">
    <property type="entry name" value="DEAD_box_RNA_helicase"/>
</dbReference>
<dbReference type="Pfam" id="PF00271">
    <property type="entry name" value="Helicase_C"/>
    <property type="match status" value="1"/>
</dbReference>
<keyword evidence="2" id="KW-0547">Nucleotide-binding</keyword>
<feature type="compositionally biased region" description="Basic residues" evidence="6">
    <location>
        <begin position="418"/>
        <end position="427"/>
    </location>
</feature>
<keyword evidence="3" id="KW-0378">Hydrolase</keyword>
<dbReference type="Gene3D" id="3.40.50.300">
    <property type="entry name" value="P-loop containing nucleotide triphosphate hydrolases"/>
    <property type="match status" value="2"/>
</dbReference>
<dbReference type="PROSITE" id="PS51194">
    <property type="entry name" value="HELICASE_CTER"/>
    <property type="match status" value="1"/>
</dbReference>
<evidence type="ECO:0000256" key="5">
    <source>
        <dbReference type="ARBA" id="ARBA00022840"/>
    </source>
</evidence>
<dbReference type="PROSITE" id="PS51192">
    <property type="entry name" value="HELICASE_ATP_BIND_1"/>
    <property type="match status" value="1"/>
</dbReference>
<keyword evidence="4 10" id="KW-0347">Helicase</keyword>
<dbReference type="AlphaFoldDB" id="A0A3B1BJ44"/>
<evidence type="ECO:0000256" key="3">
    <source>
        <dbReference type="ARBA" id="ARBA00022801"/>
    </source>
</evidence>
<dbReference type="Pfam" id="PF00270">
    <property type="entry name" value="DEAD"/>
    <property type="match status" value="1"/>
</dbReference>
<name>A0A3B1BJ44_9ZZZZ</name>
<dbReference type="GO" id="GO:0005829">
    <property type="term" value="C:cytosol"/>
    <property type="evidence" value="ECO:0007669"/>
    <property type="project" value="TreeGrafter"/>
</dbReference>
<dbReference type="SUPFAM" id="SSF52540">
    <property type="entry name" value="P-loop containing nucleoside triphosphate hydrolases"/>
    <property type="match status" value="1"/>
</dbReference>
<feature type="region of interest" description="Disordered" evidence="6">
    <location>
        <begin position="378"/>
        <end position="440"/>
    </location>
</feature>
<dbReference type="InterPro" id="IPR001650">
    <property type="entry name" value="Helicase_C-like"/>
</dbReference>
<feature type="domain" description="Helicase C-terminal" evidence="8">
    <location>
        <begin position="233"/>
        <end position="384"/>
    </location>
</feature>
<feature type="domain" description="DEAD-box RNA helicase Q" evidence="9">
    <location>
        <begin position="4"/>
        <end position="32"/>
    </location>
</feature>
<sequence>MENITFDDLDLIEPLHRTLRKEGYQKPTPIQSSAIPNILSGRDLIGLAQTGTGKTAAFALPTLQLLTKSDERRRPRAPRALILTPTRELAVQIGESFNVYGRNLKLKQTVVFGGVGQGPQDRALSRGVDILVATPGRLLDLMEQRIVYLDHVQILTLDEADRMLDMGFINDVKKIVEAIPTQRQSLFFSATMPHAVKQFASKMLKDPVTVTVNPVSSTAERIDQKVMFVDRHNKDVLLNELLKDETVYRVLVFTRTKHRANKVSDVLNGNKVRAEAIHGNKSQGARQRALRNFISGKIRVLVATDIAARGIDVDGITHVINFELPNEPESYVHRIGRTARAGADGIAISFCDLEERSYLTAIERVIKSSVPVDENHEFHSEEVASASKYSSPPPRGGSRKRNQGWRGANKSSGDARRAAGHGKHHGSQRSGRSANMQRGR</sequence>
<dbReference type="GO" id="GO:0003724">
    <property type="term" value="F:RNA helicase activity"/>
    <property type="evidence" value="ECO:0007669"/>
    <property type="project" value="InterPro"/>
</dbReference>
<evidence type="ECO:0000256" key="6">
    <source>
        <dbReference type="SAM" id="MobiDB-lite"/>
    </source>
</evidence>
<dbReference type="GO" id="GO:0016787">
    <property type="term" value="F:hydrolase activity"/>
    <property type="evidence" value="ECO:0007669"/>
    <property type="project" value="UniProtKB-KW"/>
</dbReference>
<feature type="compositionally biased region" description="Polar residues" evidence="6">
    <location>
        <begin position="428"/>
        <end position="440"/>
    </location>
</feature>
<accession>A0A3B1BJ44</accession>
<evidence type="ECO:0000256" key="4">
    <source>
        <dbReference type="ARBA" id="ARBA00022806"/>
    </source>
</evidence>
<dbReference type="CDD" id="cd18787">
    <property type="entry name" value="SF2_C_DEAD"/>
    <property type="match status" value="1"/>
</dbReference>
<dbReference type="CDD" id="cd00268">
    <property type="entry name" value="DEADc"/>
    <property type="match status" value="1"/>
</dbReference>
<evidence type="ECO:0000259" key="8">
    <source>
        <dbReference type="PROSITE" id="PS51194"/>
    </source>
</evidence>
<dbReference type="InterPro" id="IPR014001">
    <property type="entry name" value="Helicase_ATP-bd"/>
</dbReference>